<dbReference type="AlphaFoldDB" id="A0A532V083"/>
<gene>
    <name evidence="2" type="ORF">CEE37_06550</name>
</gene>
<dbReference type="Pfam" id="PF20244">
    <property type="entry name" value="DUF6599"/>
    <property type="match status" value="1"/>
</dbReference>
<sequence length="303" mass="34027">MRAFNPIHCLIALCAFATVAQASSKFLQADLLEGWHAYDTEEYVTAEELFRYMNGGAELYLEYRYAGLCVREYEDENGNSLTVEIYSYATPQDAYGIYSIDTTGAPVDLGQGGRKTRLTIRFWKDRYYIRIFLWESKDELIPIPERAARIVDQKIDMVGELPHWLNSLIANGLSPSFIRGEIAIRQVAGSWQPEDLPTSRKGGGAWIPEGPKIPAPALVLNYAIKDKSARTFQRIWTLITGDAQNYVVSGQRGLVNMPDGSVQGLETVGPNLVWVPEAPNDADCEETLNMIRKILQGERRGEK</sequence>
<evidence type="ECO:0000313" key="2">
    <source>
        <dbReference type="EMBL" id="TKJ40620.1"/>
    </source>
</evidence>
<comment type="caution">
    <text evidence="2">The sequence shown here is derived from an EMBL/GenBank/DDBJ whole genome shotgun (WGS) entry which is preliminary data.</text>
</comment>
<accession>A0A532V083</accession>
<proteinExistence type="predicted"/>
<protein>
    <submittedName>
        <fullName evidence="2">Uncharacterized protein</fullName>
    </submittedName>
</protein>
<evidence type="ECO:0000313" key="3">
    <source>
        <dbReference type="Proteomes" id="UP000319619"/>
    </source>
</evidence>
<keyword evidence="1" id="KW-0732">Signal</keyword>
<name>A0A532V083_UNCL8</name>
<dbReference type="Proteomes" id="UP000319619">
    <property type="component" value="Unassembled WGS sequence"/>
</dbReference>
<dbReference type="InterPro" id="IPR046534">
    <property type="entry name" value="DUF6599"/>
</dbReference>
<dbReference type="EMBL" id="NJBN01000004">
    <property type="protein sequence ID" value="TKJ40620.1"/>
    <property type="molecule type" value="Genomic_DNA"/>
</dbReference>
<organism evidence="2 3">
    <name type="scientific">candidate division LCP-89 bacterium B3_LCP</name>
    <dbReference type="NCBI Taxonomy" id="2012998"/>
    <lineage>
        <taxon>Bacteria</taxon>
        <taxon>Pseudomonadati</taxon>
        <taxon>Bacteria division LCP-89</taxon>
    </lineage>
</organism>
<feature type="chain" id="PRO_5021700007" evidence="1">
    <location>
        <begin position="23"/>
        <end position="303"/>
    </location>
</feature>
<reference evidence="2 3" key="1">
    <citation type="submission" date="2017-06" db="EMBL/GenBank/DDBJ databases">
        <title>Novel microbial phyla capable of carbon fixation and sulfur reduction in deep-sea sediments.</title>
        <authorList>
            <person name="Huang J."/>
            <person name="Baker B."/>
            <person name="Wang Y."/>
        </authorList>
    </citation>
    <scope>NUCLEOTIDE SEQUENCE [LARGE SCALE GENOMIC DNA]</scope>
    <source>
        <strain evidence="2">B3_LCP</strain>
    </source>
</reference>
<feature type="signal peptide" evidence="1">
    <location>
        <begin position="1"/>
        <end position="22"/>
    </location>
</feature>
<evidence type="ECO:0000256" key="1">
    <source>
        <dbReference type="SAM" id="SignalP"/>
    </source>
</evidence>